<accession>A0A3N0CBC5</accession>
<protein>
    <recommendedName>
        <fullName evidence="4">non-specific serine/threonine protein kinase</fullName>
        <ecNumber evidence="4">2.7.11.1</ecNumber>
    </recommendedName>
</protein>
<feature type="region of interest" description="Disordered" evidence="11">
    <location>
        <begin position="364"/>
        <end position="493"/>
    </location>
</feature>
<dbReference type="PANTHER" id="PTHR43289">
    <property type="entry name" value="MITOGEN-ACTIVATED PROTEIN KINASE KINASE KINASE 20-RELATED"/>
    <property type="match status" value="1"/>
</dbReference>
<proteinExistence type="inferred from homology"/>
<evidence type="ECO:0000256" key="12">
    <source>
        <dbReference type="SAM" id="Phobius"/>
    </source>
</evidence>
<keyword evidence="10" id="KW-0963">Cytoplasm</keyword>
<dbReference type="SMART" id="SM00220">
    <property type="entry name" value="S_TKc"/>
    <property type="match status" value="1"/>
</dbReference>
<organism evidence="14 15">
    <name type="scientific">Nocardioides marmoriginsengisoli</name>
    <dbReference type="NCBI Taxonomy" id="661483"/>
    <lineage>
        <taxon>Bacteria</taxon>
        <taxon>Bacillati</taxon>
        <taxon>Actinomycetota</taxon>
        <taxon>Actinomycetes</taxon>
        <taxon>Propionibacteriales</taxon>
        <taxon>Nocardioidaceae</taxon>
        <taxon>Nocardioides</taxon>
    </lineage>
</organism>
<dbReference type="SUPFAM" id="SSF56112">
    <property type="entry name" value="Protein kinase-like (PK-like)"/>
    <property type="match status" value="1"/>
</dbReference>
<feature type="region of interest" description="Disordered" evidence="11">
    <location>
        <begin position="521"/>
        <end position="543"/>
    </location>
</feature>
<dbReference type="InterPro" id="IPR001245">
    <property type="entry name" value="Ser-Thr/Tyr_kinase_cat_dom"/>
</dbReference>
<reference evidence="14 15" key="1">
    <citation type="submission" date="2018-11" db="EMBL/GenBank/DDBJ databases">
        <authorList>
            <person name="Li F."/>
        </authorList>
    </citation>
    <scope>NUCLEOTIDE SEQUENCE [LARGE SCALE GENOMIC DNA]</scope>
    <source>
        <strain evidence="14 15">Gsoil 097</strain>
    </source>
</reference>
<dbReference type="Pfam" id="PF07714">
    <property type="entry name" value="PK_Tyr_Ser-Thr"/>
    <property type="match status" value="1"/>
</dbReference>
<evidence type="ECO:0000256" key="9">
    <source>
        <dbReference type="ARBA" id="ARBA00022840"/>
    </source>
</evidence>
<feature type="transmembrane region" description="Helical" evidence="12">
    <location>
        <begin position="563"/>
        <end position="581"/>
    </location>
</feature>
<evidence type="ECO:0000256" key="11">
    <source>
        <dbReference type="SAM" id="MobiDB-lite"/>
    </source>
</evidence>
<keyword evidence="7" id="KW-0547">Nucleotide-binding</keyword>
<sequence length="760" mass="77025">MNDVPPNPIKPGLMSPGTMLDGRYRLEVLLSEHNGARFWRATDTVLARSVAVHVVASTDSRAQAVLAAARHSAGISEQHFLRVLDCDDVDGVTWVINEWGEGTSLDVMLAQGTLPPMRAAWLAREVAEAIAAAHAKGLVHGRLNPEAVLVTESGTVKIIGFVVNAAFDRPRSPVSPYGAISAREADVVDLAGILYAALTGRWPGVAPSALPPAPREGSRPLRPRQVRAGVPRTLDAICDRVLHKEAAQHVMPIETAHEIAAALSDFVGDPAAVAPVDVPSMHDDPEAPVAPAPPAPPVVAPGVAPLAGEPEASADEPGATGGAAAAAPGAVPGASVPERSAGEPGTTDGTAAAATGVVPGAALGAAPGASVPEPSAAEPGTTDGTAAGAPGAVPATGAAPSPGAAAPPAAAPPAAAPPAAASAAASADAAPEAAALDGAAPVGAESDAPGEADKPRGPTPARMPTPPAAVPDPRVPTDPDATMAAPAPFSPSGIELLEPEEWEPAPPPPPFELPEARPLFASEERRVPPGAPTLPPPDSASWPYEDEPAPYVAPPRRRSRLRIVLVVAMLIGLIAAGYVGYRSATDDPSTPKRPAATPTTSAPPTPVITGSPLPIVAVGDFDPEGDPPEENPKQAPLAIDGKPATGWRTSAYTQADLGGLKSGVGLVLDLGKDRDVGSVQVDLVGVPTSLELWATPPGVTDPPLELADAERKGGLTADNDSAIIRLDANTRTRYLIVWLTGLPKVGDEFRGQIAEITVRS</sequence>
<dbReference type="EC" id="2.7.11.1" evidence="4"/>
<keyword evidence="12" id="KW-0812">Transmembrane</keyword>
<feature type="compositionally biased region" description="Pro residues" evidence="11">
    <location>
        <begin position="457"/>
        <end position="476"/>
    </location>
</feature>
<dbReference type="CDD" id="cd13973">
    <property type="entry name" value="PK_MviN-like"/>
    <property type="match status" value="1"/>
</dbReference>
<comment type="caution">
    <text evidence="14">The sequence shown here is derived from an EMBL/GenBank/DDBJ whole genome shotgun (WGS) entry which is preliminary data.</text>
</comment>
<evidence type="ECO:0000256" key="5">
    <source>
        <dbReference type="ARBA" id="ARBA00022527"/>
    </source>
</evidence>
<dbReference type="Proteomes" id="UP000267128">
    <property type="component" value="Unassembled WGS sequence"/>
</dbReference>
<evidence type="ECO:0000256" key="10">
    <source>
        <dbReference type="ARBA" id="ARBA00023212"/>
    </source>
</evidence>
<evidence type="ECO:0000256" key="8">
    <source>
        <dbReference type="ARBA" id="ARBA00022777"/>
    </source>
</evidence>
<dbReference type="GO" id="GO:0000922">
    <property type="term" value="C:spindle pole"/>
    <property type="evidence" value="ECO:0007669"/>
    <property type="project" value="UniProtKB-SubCell"/>
</dbReference>
<keyword evidence="12" id="KW-1133">Transmembrane helix</keyword>
<keyword evidence="12" id="KW-0472">Membrane</keyword>
<name>A0A3N0CBC5_9ACTN</name>
<evidence type="ECO:0000256" key="6">
    <source>
        <dbReference type="ARBA" id="ARBA00022679"/>
    </source>
</evidence>
<feature type="region of interest" description="Disordered" evidence="11">
    <location>
        <begin position="583"/>
        <end position="642"/>
    </location>
</feature>
<feature type="compositionally biased region" description="Pro residues" evidence="11">
    <location>
        <begin position="529"/>
        <end position="538"/>
    </location>
</feature>
<keyword evidence="6" id="KW-0808">Transferase</keyword>
<dbReference type="GO" id="GO:0004674">
    <property type="term" value="F:protein serine/threonine kinase activity"/>
    <property type="evidence" value="ECO:0007669"/>
    <property type="project" value="UniProtKB-KW"/>
</dbReference>
<dbReference type="InterPro" id="IPR000719">
    <property type="entry name" value="Prot_kinase_dom"/>
</dbReference>
<dbReference type="GO" id="GO:0005813">
    <property type="term" value="C:centrosome"/>
    <property type="evidence" value="ECO:0007669"/>
    <property type="project" value="UniProtKB-SubCell"/>
</dbReference>
<feature type="compositionally biased region" description="Low complexity" evidence="11">
    <location>
        <begin position="300"/>
        <end position="311"/>
    </location>
</feature>
<feature type="compositionally biased region" description="Low complexity" evidence="11">
    <location>
        <begin position="364"/>
        <end position="408"/>
    </location>
</feature>
<gene>
    <name evidence="14" type="ORF">EFK50_20760</name>
</gene>
<feature type="compositionally biased region" description="Pro residues" evidence="11">
    <location>
        <begin position="288"/>
        <end position="299"/>
    </location>
</feature>
<dbReference type="AlphaFoldDB" id="A0A3N0CBC5"/>
<keyword evidence="15" id="KW-1185">Reference proteome</keyword>
<comment type="subcellular location">
    <subcellularLocation>
        <location evidence="1">Cytoplasm</location>
        <location evidence="1">Cytoskeleton</location>
        <location evidence="1">Microtubule organizing center</location>
        <location evidence="1">Centrosome</location>
    </subcellularLocation>
    <subcellularLocation>
        <location evidence="2">Cytoplasm</location>
        <location evidence="2">Cytoskeleton</location>
        <location evidence="2">Spindle pole</location>
    </subcellularLocation>
</comment>
<keyword evidence="5" id="KW-0723">Serine/threonine-protein kinase</keyword>
<feature type="compositionally biased region" description="Low complexity" evidence="11">
    <location>
        <begin position="478"/>
        <end position="487"/>
    </location>
</feature>
<evidence type="ECO:0000256" key="4">
    <source>
        <dbReference type="ARBA" id="ARBA00012513"/>
    </source>
</evidence>
<evidence type="ECO:0000256" key="1">
    <source>
        <dbReference type="ARBA" id="ARBA00004300"/>
    </source>
</evidence>
<dbReference type="Gene3D" id="3.30.200.20">
    <property type="entry name" value="Phosphorylase Kinase, domain 1"/>
    <property type="match status" value="1"/>
</dbReference>
<dbReference type="EMBL" id="RJSE01000009">
    <property type="protein sequence ID" value="RNL60738.1"/>
    <property type="molecule type" value="Genomic_DNA"/>
</dbReference>
<feature type="compositionally biased region" description="Low complexity" evidence="11">
    <location>
        <begin position="342"/>
        <end position="352"/>
    </location>
</feature>
<feature type="domain" description="Protein kinase" evidence="13">
    <location>
        <begin position="24"/>
        <end position="260"/>
    </location>
</feature>
<dbReference type="RefSeq" id="WP_123229490.1">
    <property type="nucleotide sequence ID" value="NZ_RJSE01000009.1"/>
</dbReference>
<evidence type="ECO:0000256" key="3">
    <source>
        <dbReference type="ARBA" id="ARBA00010886"/>
    </source>
</evidence>
<dbReference type="PANTHER" id="PTHR43289:SF6">
    <property type="entry name" value="SERINE_THREONINE-PROTEIN KINASE NEKL-3"/>
    <property type="match status" value="1"/>
</dbReference>
<keyword evidence="10" id="KW-0206">Cytoskeleton</keyword>
<dbReference type="Gene3D" id="1.10.510.10">
    <property type="entry name" value="Transferase(Phosphotransferase) domain 1"/>
    <property type="match status" value="1"/>
</dbReference>
<feature type="region of interest" description="Disordered" evidence="11">
    <location>
        <begin position="275"/>
        <end position="352"/>
    </location>
</feature>
<dbReference type="GO" id="GO:0005524">
    <property type="term" value="F:ATP binding"/>
    <property type="evidence" value="ECO:0007669"/>
    <property type="project" value="UniProtKB-KW"/>
</dbReference>
<keyword evidence="9" id="KW-0067">ATP-binding</keyword>
<comment type="similarity">
    <text evidence="3">Belongs to the protein kinase superfamily. NEK Ser/Thr protein kinase family. NIMA subfamily.</text>
</comment>
<evidence type="ECO:0000313" key="15">
    <source>
        <dbReference type="Proteomes" id="UP000267128"/>
    </source>
</evidence>
<dbReference type="OrthoDB" id="9786339at2"/>
<evidence type="ECO:0000256" key="2">
    <source>
        <dbReference type="ARBA" id="ARBA00004647"/>
    </source>
</evidence>
<feature type="compositionally biased region" description="Low complexity" evidence="11">
    <location>
        <begin position="322"/>
        <end position="334"/>
    </location>
</feature>
<dbReference type="PROSITE" id="PS50011">
    <property type="entry name" value="PROTEIN_KINASE_DOM"/>
    <property type="match status" value="1"/>
</dbReference>
<keyword evidence="8" id="KW-0418">Kinase</keyword>
<evidence type="ECO:0000259" key="13">
    <source>
        <dbReference type="PROSITE" id="PS50011"/>
    </source>
</evidence>
<dbReference type="InterPro" id="IPR011009">
    <property type="entry name" value="Kinase-like_dom_sf"/>
</dbReference>
<evidence type="ECO:0000313" key="14">
    <source>
        <dbReference type="EMBL" id="RNL60738.1"/>
    </source>
</evidence>
<evidence type="ECO:0000256" key="7">
    <source>
        <dbReference type="ARBA" id="ARBA00022741"/>
    </source>
</evidence>
<feature type="compositionally biased region" description="Low complexity" evidence="11">
    <location>
        <begin position="417"/>
        <end position="445"/>
    </location>
</feature>